<evidence type="ECO:0000313" key="2">
    <source>
        <dbReference type="EMBL" id="SHM35058.1"/>
    </source>
</evidence>
<dbReference type="EMBL" id="FRCA01000007">
    <property type="protein sequence ID" value="SHM35058.1"/>
    <property type="molecule type" value="Genomic_DNA"/>
</dbReference>
<evidence type="ECO:0000313" key="4">
    <source>
        <dbReference type="Proteomes" id="UP000321726"/>
    </source>
</evidence>
<dbReference type="OrthoDB" id="6172007at2"/>
<dbReference type="EMBL" id="BJXU01000071">
    <property type="protein sequence ID" value="GEN24001.1"/>
    <property type="molecule type" value="Genomic_DNA"/>
</dbReference>
<dbReference type="Proteomes" id="UP000184123">
    <property type="component" value="Unassembled WGS sequence"/>
</dbReference>
<proteinExistence type="predicted"/>
<sequence>MIKLMCFHDRCPIYLNPEHIVWMKREDEENCTKIVTVEDPEGYCTVQETPEVILGLIEEKVA</sequence>
<reference evidence="2 3" key="1">
    <citation type="submission" date="2016-11" db="EMBL/GenBank/DDBJ databases">
        <authorList>
            <person name="Jaros S."/>
            <person name="Januszkiewicz K."/>
            <person name="Wedrychowicz H."/>
        </authorList>
    </citation>
    <scope>NUCLEOTIDE SEQUENCE [LARGE SCALE GENOMIC DNA]</scope>
    <source>
        <strain evidence="2 3">DSM 4740</strain>
    </source>
</reference>
<protein>
    <submittedName>
        <fullName evidence="2">Uncharacterized protein</fullName>
    </submittedName>
</protein>
<gene>
    <name evidence="1" type="ORF">HCU01_19500</name>
    <name evidence="2" type="ORF">SAMN05660971_02787</name>
</gene>
<keyword evidence="4" id="KW-1185">Reference proteome</keyword>
<dbReference type="Proteomes" id="UP000321726">
    <property type="component" value="Unassembled WGS sequence"/>
</dbReference>
<accession>A0A1M7I321</accession>
<reference evidence="1 4" key="2">
    <citation type="submission" date="2019-07" db="EMBL/GenBank/DDBJ databases">
        <title>Whole genome shotgun sequence of Halomonas cupida NBRC 102219.</title>
        <authorList>
            <person name="Hosoyama A."/>
            <person name="Uohara A."/>
            <person name="Ohji S."/>
            <person name="Ichikawa N."/>
        </authorList>
    </citation>
    <scope>NUCLEOTIDE SEQUENCE [LARGE SCALE GENOMIC DNA]</scope>
    <source>
        <strain evidence="1 4">NBRC 102219</strain>
    </source>
</reference>
<name>A0A1M7I321_9GAMM</name>
<dbReference type="AlphaFoldDB" id="A0A1M7I321"/>
<evidence type="ECO:0000313" key="3">
    <source>
        <dbReference type="Proteomes" id="UP000184123"/>
    </source>
</evidence>
<dbReference type="RefSeq" id="WP_073435801.1">
    <property type="nucleotide sequence ID" value="NZ_BJXU01000071.1"/>
</dbReference>
<organism evidence="2 3">
    <name type="scientific">Halomonas cupida</name>
    <dbReference type="NCBI Taxonomy" id="44933"/>
    <lineage>
        <taxon>Bacteria</taxon>
        <taxon>Pseudomonadati</taxon>
        <taxon>Pseudomonadota</taxon>
        <taxon>Gammaproteobacteria</taxon>
        <taxon>Oceanospirillales</taxon>
        <taxon>Halomonadaceae</taxon>
        <taxon>Halomonas</taxon>
    </lineage>
</organism>
<evidence type="ECO:0000313" key="1">
    <source>
        <dbReference type="EMBL" id="GEN24001.1"/>
    </source>
</evidence>